<feature type="transmembrane region" description="Helical" evidence="3">
    <location>
        <begin position="75"/>
        <end position="102"/>
    </location>
</feature>
<accession>A0AAN9IHG0</accession>
<keyword evidence="3" id="KW-1133">Transmembrane helix</keyword>
<comment type="subcellular location">
    <subcellularLocation>
        <location evidence="1">Membrane</location>
    </subcellularLocation>
</comment>
<gene>
    <name evidence="4" type="ORF">RIF29_08652</name>
</gene>
<evidence type="ECO:0000313" key="4">
    <source>
        <dbReference type="EMBL" id="KAK7281018.1"/>
    </source>
</evidence>
<protein>
    <recommendedName>
        <fullName evidence="6">Late embryogenesis abundant protein LEA-2 subgroup domain-containing protein</fullName>
    </recommendedName>
</protein>
<keyword evidence="3" id="KW-0812">Transmembrane</keyword>
<comment type="caution">
    <text evidence="4">The sequence shown here is derived from an EMBL/GenBank/DDBJ whole genome shotgun (WGS) entry which is preliminary data.</text>
</comment>
<evidence type="ECO:0000256" key="2">
    <source>
        <dbReference type="ARBA" id="ARBA00023136"/>
    </source>
</evidence>
<dbReference type="InterPro" id="IPR044839">
    <property type="entry name" value="NDR1-like"/>
</dbReference>
<dbReference type="Proteomes" id="UP001372338">
    <property type="component" value="Unassembled WGS sequence"/>
</dbReference>
<dbReference type="GO" id="GO:0005886">
    <property type="term" value="C:plasma membrane"/>
    <property type="evidence" value="ECO:0007669"/>
    <property type="project" value="TreeGrafter"/>
</dbReference>
<keyword evidence="5" id="KW-1185">Reference proteome</keyword>
<dbReference type="AlphaFoldDB" id="A0AAN9IHG0"/>
<evidence type="ECO:0000256" key="1">
    <source>
        <dbReference type="ARBA" id="ARBA00004370"/>
    </source>
</evidence>
<evidence type="ECO:0000313" key="5">
    <source>
        <dbReference type="Proteomes" id="UP001372338"/>
    </source>
</evidence>
<name>A0AAN9IHG0_CROPI</name>
<dbReference type="EMBL" id="JAYWIO010000002">
    <property type="protein sequence ID" value="KAK7281018.1"/>
    <property type="molecule type" value="Genomic_DNA"/>
</dbReference>
<dbReference type="PANTHER" id="PTHR31234:SF2">
    <property type="entry name" value="OS05G0199100 PROTEIN"/>
    <property type="match status" value="1"/>
</dbReference>
<organism evidence="4 5">
    <name type="scientific">Crotalaria pallida</name>
    <name type="common">Smooth rattlebox</name>
    <name type="synonym">Crotalaria striata</name>
    <dbReference type="NCBI Taxonomy" id="3830"/>
    <lineage>
        <taxon>Eukaryota</taxon>
        <taxon>Viridiplantae</taxon>
        <taxon>Streptophyta</taxon>
        <taxon>Embryophyta</taxon>
        <taxon>Tracheophyta</taxon>
        <taxon>Spermatophyta</taxon>
        <taxon>Magnoliopsida</taxon>
        <taxon>eudicotyledons</taxon>
        <taxon>Gunneridae</taxon>
        <taxon>Pentapetalae</taxon>
        <taxon>rosids</taxon>
        <taxon>fabids</taxon>
        <taxon>Fabales</taxon>
        <taxon>Fabaceae</taxon>
        <taxon>Papilionoideae</taxon>
        <taxon>50 kb inversion clade</taxon>
        <taxon>genistoids sensu lato</taxon>
        <taxon>core genistoids</taxon>
        <taxon>Crotalarieae</taxon>
        <taxon>Crotalaria</taxon>
    </lineage>
</organism>
<proteinExistence type="predicted"/>
<dbReference type="GO" id="GO:0098542">
    <property type="term" value="P:defense response to other organism"/>
    <property type="evidence" value="ECO:0007669"/>
    <property type="project" value="InterPro"/>
</dbReference>
<evidence type="ECO:0008006" key="6">
    <source>
        <dbReference type="Google" id="ProtNLM"/>
    </source>
</evidence>
<dbReference type="PANTHER" id="PTHR31234">
    <property type="entry name" value="LATE EMBRYOGENESIS ABUNDANT (LEA) HYDROXYPROLINE-RICH GLYCOPROTEIN FAMILY"/>
    <property type="match status" value="1"/>
</dbReference>
<reference evidence="4 5" key="1">
    <citation type="submission" date="2024-01" db="EMBL/GenBank/DDBJ databases">
        <title>The genomes of 5 underutilized Papilionoideae crops provide insights into root nodulation and disease resistanc.</title>
        <authorList>
            <person name="Yuan L."/>
        </authorList>
    </citation>
    <scope>NUCLEOTIDE SEQUENCE [LARGE SCALE GENOMIC DNA]</scope>
    <source>
        <strain evidence="4">ZHUSHIDOU_FW_LH</strain>
        <tissue evidence="4">Leaf</tissue>
    </source>
</reference>
<sequence>MEEPVQSQDTSLIKDSVGAVTILPLPPGRDNGQTYVVQLQKDQIYRVPPAENALIIERHQNSPNLRNKEQRCCPCFLLTMSLVLLAIVVIIAITLTILYFIFTPNTKPTFSISNFVVMNHIYKNSPPHYQISLMANNPNNRLGIEYHKDAEVLLLFDKTKVAIGKFPTLDMDPNDSKKVMVELSGTREPLPPPMDKSMNDNKYNAPVELGLEMKFRAKIKAAQLGTWVVKCNVWCTFMVSKMRNTTRVLSQECQTNF</sequence>
<keyword evidence="2 3" id="KW-0472">Membrane</keyword>
<evidence type="ECO:0000256" key="3">
    <source>
        <dbReference type="SAM" id="Phobius"/>
    </source>
</evidence>